<dbReference type="Pfam" id="PF02902">
    <property type="entry name" value="Peptidase_C48"/>
    <property type="match status" value="1"/>
</dbReference>
<evidence type="ECO:0000313" key="6">
    <source>
        <dbReference type="EMBL" id="GJT41442.1"/>
    </source>
</evidence>
<accession>A0ABQ5DQP1</accession>
<keyword evidence="4" id="KW-0175">Coiled coil</keyword>
<dbReference type="Gene3D" id="3.40.395.10">
    <property type="entry name" value="Adenoviral Proteinase, Chain A"/>
    <property type="match status" value="1"/>
</dbReference>
<proteinExistence type="inferred from homology"/>
<keyword evidence="3" id="KW-0378">Hydrolase</keyword>
<evidence type="ECO:0000256" key="4">
    <source>
        <dbReference type="SAM" id="Coils"/>
    </source>
</evidence>
<evidence type="ECO:0000256" key="2">
    <source>
        <dbReference type="ARBA" id="ARBA00022670"/>
    </source>
</evidence>
<comment type="similarity">
    <text evidence="1">Belongs to the peptidase C48 family.</text>
</comment>
<dbReference type="EMBL" id="BQNB010015563">
    <property type="protein sequence ID" value="GJT41442.1"/>
    <property type="molecule type" value="Genomic_DNA"/>
</dbReference>
<name>A0ABQ5DQP1_9ASTR</name>
<feature type="coiled-coil region" evidence="4">
    <location>
        <begin position="92"/>
        <end position="119"/>
    </location>
</feature>
<evidence type="ECO:0000256" key="3">
    <source>
        <dbReference type="ARBA" id="ARBA00022801"/>
    </source>
</evidence>
<protein>
    <submittedName>
        <fullName evidence="6">Phospholipase-like protein</fullName>
    </submittedName>
</protein>
<comment type="caution">
    <text evidence="6">The sequence shown here is derived from an EMBL/GenBank/DDBJ whole genome shotgun (WGS) entry which is preliminary data.</text>
</comment>
<feature type="non-terminal residue" evidence="6">
    <location>
        <position position="336"/>
    </location>
</feature>
<keyword evidence="2" id="KW-0645">Protease</keyword>
<keyword evidence="7" id="KW-1185">Reference proteome</keyword>
<sequence length="336" mass="40089">MMIVKTDSLKVLSHERSDRQAKLKFTDEFSSMTSDLCDSLNSMFADLIEPADPDEDIGQDYLREEELRLCLEGEEKMRCEHQKLIVEENRIRLDESKRLRLEEENMLQLEQQKKNKRKEFMNSNHCKNLLSKLAPAKRIQLCSSSEKIQPKVSWVKIKKYRQQVYDPCTAEFLKTVKPWVEDTSRVLQSMDTVWLSDDIERFLGQSGQIKCKFPWNDDYIVDRNFWLKLVCLDPARKGWLTEEHIDLWVDYMWHVRPENSNWAMVSCYFVQLLLQNGMPLFYANGERYTTTWSEVDQVFIPINETGEHWCLAHFHIMSGEVTFYDIEHTYDYDYRD</sequence>
<evidence type="ECO:0000313" key="7">
    <source>
        <dbReference type="Proteomes" id="UP001151760"/>
    </source>
</evidence>
<feature type="domain" description="Ubiquitin-like protease family profile" evidence="5">
    <location>
        <begin position="219"/>
        <end position="336"/>
    </location>
</feature>
<reference evidence="6" key="1">
    <citation type="journal article" date="2022" name="Int. J. Mol. Sci.">
        <title>Draft Genome of Tanacetum Coccineum: Genomic Comparison of Closely Related Tanacetum-Family Plants.</title>
        <authorList>
            <person name="Yamashiro T."/>
            <person name="Shiraishi A."/>
            <person name="Nakayama K."/>
            <person name="Satake H."/>
        </authorList>
    </citation>
    <scope>NUCLEOTIDE SEQUENCE</scope>
</reference>
<dbReference type="Proteomes" id="UP001151760">
    <property type="component" value="Unassembled WGS sequence"/>
</dbReference>
<evidence type="ECO:0000259" key="5">
    <source>
        <dbReference type="PROSITE" id="PS50600"/>
    </source>
</evidence>
<organism evidence="6 7">
    <name type="scientific">Tanacetum coccineum</name>
    <dbReference type="NCBI Taxonomy" id="301880"/>
    <lineage>
        <taxon>Eukaryota</taxon>
        <taxon>Viridiplantae</taxon>
        <taxon>Streptophyta</taxon>
        <taxon>Embryophyta</taxon>
        <taxon>Tracheophyta</taxon>
        <taxon>Spermatophyta</taxon>
        <taxon>Magnoliopsida</taxon>
        <taxon>eudicotyledons</taxon>
        <taxon>Gunneridae</taxon>
        <taxon>Pentapetalae</taxon>
        <taxon>asterids</taxon>
        <taxon>campanulids</taxon>
        <taxon>Asterales</taxon>
        <taxon>Asteraceae</taxon>
        <taxon>Asteroideae</taxon>
        <taxon>Anthemideae</taxon>
        <taxon>Anthemidinae</taxon>
        <taxon>Tanacetum</taxon>
    </lineage>
</organism>
<dbReference type="InterPro" id="IPR003653">
    <property type="entry name" value="Peptidase_C48_C"/>
</dbReference>
<dbReference type="PROSITE" id="PS50600">
    <property type="entry name" value="ULP_PROTEASE"/>
    <property type="match status" value="1"/>
</dbReference>
<evidence type="ECO:0000256" key="1">
    <source>
        <dbReference type="ARBA" id="ARBA00005234"/>
    </source>
</evidence>
<gene>
    <name evidence="6" type="ORF">Tco_0941307</name>
</gene>
<reference evidence="6" key="2">
    <citation type="submission" date="2022-01" db="EMBL/GenBank/DDBJ databases">
        <authorList>
            <person name="Yamashiro T."/>
            <person name="Shiraishi A."/>
            <person name="Satake H."/>
            <person name="Nakayama K."/>
        </authorList>
    </citation>
    <scope>NUCLEOTIDE SEQUENCE</scope>
</reference>
<dbReference type="SUPFAM" id="SSF54001">
    <property type="entry name" value="Cysteine proteinases"/>
    <property type="match status" value="1"/>
</dbReference>
<dbReference type="InterPro" id="IPR038765">
    <property type="entry name" value="Papain-like_cys_pep_sf"/>
</dbReference>